<evidence type="ECO:0008006" key="4">
    <source>
        <dbReference type="Google" id="ProtNLM"/>
    </source>
</evidence>
<evidence type="ECO:0000313" key="2">
    <source>
        <dbReference type="EMBL" id="OAG21010.1"/>
    </source>
</evidence>
<dbReference type="Proteomes" id="UP000077248">
    <property type="component" value="Unassembled WGS sequence"/>
</dbReference>
<feature type="transmembrane region" description="Helical" evidence="1">
    <location>
        <begin position="473"/>
        <end position="490"/>
    </location>
</feature>
<dbReference type="VEuPathDB" id="FungiDB:CC77DRAFT_934049"/>
<organism evidence="2 3">
    <name type="scientific">Alternaria alternata</name>
    <name type="common">Alternaria rot fungus</name>
    <name type="synonym">Torula alternata</name>
    <dbReference type="NCBI Taxonomy" id="5599"/>
    <lineage>
        <taxon>Eukaryota</taxon>
        <taxon>Fungi</taxon>
        <taxon>Dikarya</taxon>
        <taxon>Ascomycota</taxon>
        <taxon>Pezizomycotina</taxon>
        <taxon>Dothideomycetes</taxon>
        <taxon>Pleosporomycetidae</taxon>
        <taxon>Pleosporales</taxon>
        <taxon>Pleosporineae</taxon>
        <taxon>Pleosporaceae</taxon>
        <taxon>Alternaria</taxon>
        <taxon>Alternaria sect. Alternaria</taxon>
        <taxon>Alternaria alternata complex</taxon>
    </lineage>
</organism>
<dbReference type="KEGG" id="aalt:CC77DRAFT_934049"/>
<reference evidence="2 3" key="1">
    <citation type="submission" date="2016-05" db="EMBL/GenBank/DDBJ databases">
        <title>Comparative analysis of secretome profiles of manganese(II)-oxidizing ascomycete fungi.</title>
        <authorList>
            <consortium name="DOE Joint Genome Institute"/>
            <person name="Zeiner C.A."/>
            <person name="Purvine S.O."/>
            <person name="Zink E.M."/>
            <person name="Wu S."/>
            <person name="Pasa-Tolic L."/>
            <person name="Chaput D.L."/>
            <person name="Haridas S."/>
            <person name="Grigoriev I.V."/>
            <person name="Santelli C.M."/>
            <person name="Hansel C.M."/>
        </authorList>
    </citation>
    <scope>NUCLEOTIDE SEQUENCE [LARGE SCALE GENOMIC DNA]</scope>
    <source>
        <strain evidence="2 3">SRC1lrK2f</strain>
    </source>
</reference>
<dbReference type="RefSeq" id="XP_018386431.1">
    <property type="nucleotide sequence ID" value="XM_018534360.1"/>
</dbReference>
<dbReference type="AlphaFoldDB" id="A0A177DP83"/>
<dbReference type="OMA" id="IWDAREY"/>
<keyword evidence="1" id="KW-0812">Transmembrane</keyword>
<feature type="transmembrane region" description="Helical" evidence="1">
    <location>
        <begin position="444"/>
        <end position="461"/>
    </location>
</feature>
<gene>
    <name evidence="2" type="ORF">CC77DRAFT_934049</name>
</gene>
<evidence type="ECO:0000313" key="3">
    <source>
        <dbReference type="Proteomes" id="UP000077248"/>
    </source>
</evidence>
<evidence type="ECO:0000256" key="1">
    <source>
        <dbReference type="SAM" id="Phobius"/>
    </source>
</evidence>
<keyword evidence="3" id="KW-1185">Reference proteome</keyword>
<protein>
    <recommendedName>
        <fullName evidence="4">Cora-domain-containing protein</fullName>
    </recommendedName>
</protein>
<dbReference type="GeneID" id="29119954"/>
<dbReference type="EMBL" id="KV441477">
    <property type="protein sequence ID" value="OAG21010.1"/>
    <property type="molecule type" value="Genomic_DNA"/>
</dbReference>
<name>A0A177DP83_ALTAL</name>
<keyword evidence="1" id="KW-0472">Membrane</keyword>
<proteinExistence type="predicted"/>
<accession>A0A177DP83</accession>
<keyword evidence="1" id="KW-1133">Transmembrane helix</keyword>
<sequence>MKSLGELLTPHHGIQLFMQHYDDDRISPFVEAVLEYCRGVEEKDFNDTGKMSLGEAWLDDRTAPLLPTHMRPNADNITSNSTTSNTAHMRHLNADLPHAREYEERLTARDLRRHLRERRFNHEHMKDADRRLIHIANPSPCHMLTLTETATEHQAPAIRDLLGQFVMFQTSMEVRLSTEGYCVYQLRNHFPYFAFQDTKPKVEGKPESGKSNRNRWTDLSFLDPTNEPDTYGMYQARSSFTVCGSDNTRWIAYNLEDTSFDPDREIGDDERDEYQRRDQISMGKFDANMPFTDAREYYLAISLVKVKHARNEIQRVIGRVEASFRNHMTCCPFSTASPTEQLAIKKWNEPMLELLTMLIQDIGEKVDCWDNFKESDIDYFNDQKVTLPSKVIEHIERMKIELDDVYRELRSFGKKLSYFRDSCKELAFQLQYRLSLQGGNNSDFTILIISPVVVVSSVFAIDTSEFPFKRNALSFSWSVFAVGLLLWLLLRLKGGWLAQQGWWEKLLRRSRTVRRRRDSSIVAVHEGEPSVLRRRNTHADFSRDRG</sequence>